<dbReference type="PANTHER" id="PTHR43668">
    <property type="entry name" value="ALLANTOINASE"/>
    <property type="match status" value="1"/>
</dbReference>
<dbReference type="GO" id="GO:0000256">
    <property type="term" value="P:allantoin catabolic process"/>
    <property type="evidence" value="ECO:0007669"/>
    <property type="project" value="InterPro"/>
</dbReference>
<dbReference type="InterPro" id="IPR050138">
    <property type="entry name" value="DHOase/Allantoinase_Hydrolase"/>
</dbReference>
<dbReference type="NCBIfam" id="TIGR03178">
    <property type="entry name" value="allantoinase"/>
    <property type="match status" value="1"/>
</dbReference>
<dbReference type="InterPro" id="IPR006680">
    <property type="entry name" value="Amidohydro-rel"/>
</dbReference>
<dbReference type="Gene3D" id="3.20.20.140">
    <property type="entry name" value="Metal-dependent hydrolases"/>
    <property type="match status" value="1"/>
</dbReference>
<dbReference type="Proteomes" id="UP000199647">
    <property type="component" value="Unassembled WGS sequence"/>
</dbReference>
<dbReference type="GO" id="GO:0050897">
    <property type="term" value="F:cobalt ion binding"/>
    <property type="evidence" value="ECO:0007669"/>
    <property type="project" value="InterPro"/>
</dbReference>
<evidence type="ECO:0000256" key="5">
    <source>
        <dbReference type="ARBA" id="ARBA00022801"/>
    </source>
</evidence>
<dbReference type="SUPFAM" id="SSF51556">
    <property type="entry name" value="Metallo-dependent hydrolases"/>
    <property type="match status" value="1"/>
</dbReference>
<dbReference type="InterPro" id="IPR032466">
    <property type="entry name" value="Metal_Hydrolase"/>
</dbReference>
<gene>
    <name evidence="8" type="ORF">SAMN05216548_107160</name>
</gene>
<comment type="subunit">
    <text evidence="3">Homotetramer.</text>
</comment>
<evidence type="ECO:0000256" key="6">
    <source>
        <dbReference type="ARBA" id="ARBA00022833"/>
    </source>
</evidence>
<keyword evidence="5" id="KW-0378">Hydrolase</keyword>
<proteinExistence type="inferred from homology"/>
<dbReference type="InterPro" id="IPR017593">
    <property type="entry name" value="Allantoinase"/>
</dbReference>
<evidence type="ECO:0000256" key="1">
    <source>
        <dbReference type="ARBA" id="ARBA00001947"/>
    </source>
</evidence>
<keyword evidence="4" id="KW-0479">Metal-binding</keyword>
<feature type="domain" description="Amidohydrolase-related" evidence="7">
    <location>
        <begin position="54"/>
        <end position="434"/>
    </location>
</feature>
<dbReference type="GO" id="GO:0004038">
    <property type="term" value="F:allantoinase activity"/>
    <property type="evidence" value="ECO:0007669"/>
    <property type="project" value="InterPro"/>
</dbReference>
<evidence type="ECO:0000313" key="8">
    <source>
        <dbReference type="EMBL" id="SEQ76174.1"/>
    </source>
</evidence>
<keyword evidence="9" id="KW-1185">Reference proteome</keyword>
<dbReference type="Gene3D" id="2.30.40.10">
    <property type="entry name" value="Urease, subunit C, domain 1"/>
    <property type="match status" value="1"/>
</dbReference>
<comment type="similarity">
    <text evidence="2">Belongs to the metallo-dependent hydrolases superfamily. Hydantoinase/dihydropyrimidinase family.</text>
</comment>
<sequence length="459" mass="49290">MLSAELYIRNAQIVTETDTFRGGVLVENGRIVALVEGEPEHGASETFDAGGMLLLPGLVDAHVHFSEPGRTHWEGFLTGTQAAAAGGITTVVEMPLNASPPTVNAEALLLKQQAAARSALVDYALWGGLVDDNRADLADLQAGGVAGFKAFMCASSTDFPRVDDVILQVGLIRAREFGSFVAVHAEDEEMSQKLMAELRDRGRTDRRAWGEARPPEVELSAIRAALALTGRTGSRLHVVHVSTAEGIDLISNAKAEGVRVTAETCPHYLFFSEEDLVRIGPEAKCAPPLRSPERVEALWDRVLAGAVDVIGSDHSPCLREEKEAGCEDIFKAWGGISGLQSTLPALITAGVARRGLAWTDLVRMISANPARLFGLYPRKGALAAGSDADLTLVDPDAVSVLRSEDLFYKNPHSAYVGQEMRGRVLRTWVRGRAVYADRRIVAEPGFGQLLRGPGLPENG</sequence>
<dbReference type="FunFam" id="3.20.20.140:FF:000174">
    <property type="entry name" value="Dihydropyrimidinase-related protein 2"/>
    <property type="match status" value="1"/>
</dbReference>
<comment type="cofactor">
    <cofactor evidence="1">
        <name>Zn(2+)</name>
        <dbReference type="ChEBI" id="CHEBI:29105"/>
    </cofactor>
</comment>
<organism evidence="8 9">
    <name type="scientific">Faunimonas pinastri</name>
    <dbReference type="NCBI Taxonomy" id="1855383"/>
    <lineage>
        <taxon>Bacteria</taxon>
        <taxon>Pseudomonadati</taxon>
        <taxon>Pseudomonadota</taxon>
        <taxon>Alphaproteobacteria</taxon>
        <taxon>Hyphomicrobiales</taxon>
        <taxon>Afifellaceae</taxon>
        <taxon>Faunimonas</taxon>
    </lineage>
</organism>
<dbReference type="STRING" id="1855383.SAMN05216548_107160"/>
<dbReference type="PANTHER" id="PTHR43668:SF4">
    <property type="entry name" value="ALLANTOINASE"/>
    <property type="match status" value="1"/>
</dbReference>
<dbReference type="GO" id="GO:0008270">
    <property type="term" value="F:zinc ion binding"/>
    <property type="evidence" value="ECO:0007669"/>
    <property type="project" value="InterPro"/>
</dbReference>
<name>A0A1H9INK6_9HYPH</name>
<evidence type="ECO:0000256" key="4">
    <source>
        <dbReference type="ARBA" id="ARBA00022723"/>
    </source>
</evidence>
<dbReference type="SUPFAM" id="SSF51338">
    <property type="entry name" value="Composite domain of metallo-dependent hydrolases"/>
    <property type="match status" value="1"/>
</dbReference>
<dbReference type="OrthoDB" id="9765462at2"/>
<evidence type="ECO:0000256" key="3">
    <source>
        <dbReference type="ARBA" id="ARBA00011881"/>
    </source>
</evidence>
<reference evidence="8 9" key="1">
    <citation type="submission" date="2016-10" db="EMBL/GenBank/DDBJ databases">
        <authorList>
            <person name="de Groot N.N."/>
        </authorList>
    </citation>
    <scope>NUCLEOTIDE SEQUENCE [LARGE SCALE GENOMIC DNA]</scope>
    <source>
        <strain evidence="8 9">A52C2</strain>
    </source>
</reference>
<accession>A0A1H9INK6</accession>
<keyword evidence="6" id="KW-0862">Zinc</keyword>
<evidence type="ECO:0000313" key="9">
    <source>
        <dbReference type="Proteomes" id="UP000199647"/>
    </source>
</evidence>
<dbReference type="Pfam" id="PF01979">
    <property type="entry name" value="Amidohydro_1"/>
    <property type="match status" value="1"/>
</dbReference>
<dbReference type="GO" id="GO:0005737">
    <property type="term" value="C:cytoplasm"/>
    <property type="evidence" value="ECO:0007669"/>
    <property type="project" value="TreeGrafter"/>
</dbReference>
<dbReference type="NCBIfam" id="TIGR00857">
    <property type="entry name" value="pyrC_multi"/>
    <property type="match status" value="1"/>
</dbReference>
<evidence type="ECO:0000256" key="2">
    <source>
        <dbReference type="ARBA" id="ARBA00008829"/>
    </source>
</evidence>
<dbReference type="RefSeq" id="WP_092496709.1">
    <property type="nucleotide sequence ID" value="NZ_FOFG01000007.1"/>
</dbReference>
<dbReference type="GO" id="GO:0006145">
    <property type="term" value="P:purine nucleobase catabolic process"/>
    <property type="evidence" value="ECO:0007669"/>
    <property type="project" value="TreeGrafter"/>
</dbReference>
<protein>
    <submittedName>
        <fullName evidence="8">Allantoinase</fullName>
    </submittedName>
</protein>
<evidence type="ECO:0000259" key="7">
    <source>
        <dbReference type="Pfam" id="PF01979"/>
    </source>
</evidence>
<dbReference type="EMBL" id="FOFG01000007">
    <property type="protein sequence ID" value="SEQ76174.1"/>
    <property type="molecule type" value="Genomic_DNA"/>
</dbReference>
<dbReference type="InterPro" id="IPR011059">
    <property type="entry name" value="Metal-dep_hydrolase_composite"/>
</dbReference>
<dbReference type="AlphaFoldDB" id="A0A1H9INK6"/>